<dbReference type="Pfam" id="PF00339">
    <property type="entry name" value="Arrestin_N"/>
    <property type="match status" value="1"/>
</dbReference>
<dbReference type="EMBL" id="KI925457">
    <property type="protein sequence ID" value="ETW83405.1"/>
    <property type="molecule type" value="Genomic_DNA"/>
</dbReference>
<name>W4KDL2_HETIT</name>
<dbReference type="AlphaFoldDB" id="W4KDL2"/>
<reference evidence="3 4" key="1">
    <citation type="journal article" date="2012" name="New Phytol.">
        <title>Insight into trade-off between wood decay and parasitism from the genome of a fungal forest pathogen.</title>
        <authorList>
            <person name="Olson A."/>
            <person name="Aerts A."/>
            <person name="Asiegbu F."/>
            <person name="Belbahri L."/>
            <person name="Bouzid O."/>
            <person name="Broberg A."/>
            <person name="Canback B."/>
            <person name="Coutinho P.M."/>
            <person name="Cullen D."/>
            <person name="Dalman K."/>
            <person name="Deflorio G."/>
            <person name="van Diepen L.T."/>
            <person name="Dunand C."/>
            <person name="Duplessis S."/>
            <person name="Durling M."/>
            <person name="Gonthier P."/>
            <person name="Grimwood J."/>
            <person name="Fossdal C.G."/>
            <person name="Hansson D."/>
            <person name="Henrissat B."/>
            <person name="Hietala A."/>
            <person name="Himmelstrand K."/>
            <person name="Hoffmeister D."/>
            <person name="Hogberg N."/>
            <person name="James T.Y."/>
            <person name="Karlsson M."/>
            <person name="Kohler A."/>
            <person name="Kues U."/>
            <person name="Lee Y.H."/>
            <person name="Lin Y.C."/>
            <person name="Lind M."/>
            <person name="Lindquist E."/>
            <person name="Lombard V."/>
            <person name="Lucas S."/>
            <person name="Lunden K."/>
            <person name="Morin E."/>
            <person name="Murat C."/>
            <person name="Park J."/>
            <person name="Raffaello T."/>
            <person name="Rouze P."/>
            <person name="Salamov A."/>
            <person name="Schmutz J."/>
            <person name="Solheim H."/>
            <person name="Stahlberg J."/>
            <person name="Velez H."/>
            <person name="de Vries R.P."/>
            <person name="Wiebenga A."/>
            <person name="Woodward S."/>
            <person name="Yakovlev I."/>
            <person name="Garbelotto M."/>
            <person name="Martin F."/>
            <person name="Grigoriev I.V."/>
            <person name="Stenlid J."/>
        </authorList>
    </citation>
    <scope>NUCLEOTIDE SEQUENCE [LARGE SCALE GENOMIC DNA]</scope>
    <source>
        <strain evidence="3 4">TC 32-1</strain>
    </source>
</reference>
<dbReference type="Proteomes" id="UP000030671">
    <property type="component" value="Unassembled WGS sequence"/>
</dbReference>
<dbReference type="InterPro" id="IPR014756">
    <property type="entry name" value="Ig_E-set"/>
</dbReference>
<evidence type="ECO:0000313" key="3">
    <source>
        <dbReference type="EMBL" id="ETW83405.1"/>
    </source>
</evidence>
<dbReference type="InParanoid" id="W4KDL2"/>
<dbReference type="STRING" id="747525.W4KDL2"/>
<dbReference type="InterPro" id="IPR011021">
    <property type="entry name" value="Arrestin-like_N"/>
</dbReference>
<dbReference type="Gene3D" id="2.60.40.640">
    <property type="match status" value="1"/>
</dbReference>
<sequence>MADTELPEYSPRPIQPRLTDTNPFKCQHKLHLENNKGRVWITLLINSRSQNPSNMPLFFDQDVISGEVHLDLDRPENIKGLTITLSAGTTAVGQEEELFLNETSPLWSPHSSSKISGTHTWPFSITIPAETSLSLSNKTASTRYPLPPSFSERASPAYIDYKLTVTIRRGAFRVNQTLSTSFVHLPRSVAEPPSALRALAYREGTPLLAPEVDPDGWKVLPAKNITGTLFAARSPEVRCTLAIATPVTYASDSPVPLILTFQSTDAQALDLLASKPSVELIRIVAIGSGASDEAVPRRSNNTFYSTIARAAFFPSEDIGKTGKITLQGELHVPKGIKSSFTFPRLSLKVRISFE</sequence>
<dbReference type="InterPro" id="IPR014752">
    <property type="entry name" value="Arrestin-like_C"/>
</dbReference>
<accession>W4KDL2</accession>
<dbReference type="SUPFAM" id="SSF81296">
    <property type="entry name" value="E set domains"/>
    <property type="match status" value="1"/>
</dbReference>
<dbReference type="RefSeq" id="XP_009545658.1">
    <property type="nucleotide sequence ID" value="XM_009547363.1"/>
</dbReference>
<organism evidence="3 4">
    <name type="scientific">Heterobasidion irregulare (strain TC 32-1)</name>
    <dbReference type="NCBI Taxonomy" id="747525"/>
    <lineage>
        <taxon>Eukaryota</taxon>
        <taxon>Fungi</taxon>
        <taxon>Dikarya</taxon>
        <taxon>Basidiomycota</taxon>
        <taxon>Agaricomycotina</taxon>
        <taxon>Agaricomycetes</taxon>
        <taxon>Russulales</taxon>
        <taxon>Bondarzewiaceae</taxon>
        <taxon>Heterobasidion</taxon>
        <taxon>Heterobasidion annosum species complex</taxon>
    </lineage>
</organism>
<dbReference type="KEGG" id="hir:HETIRDRAFT_316031"/>
<dbReference type="GeneID" id="20670286"/>
<evidence type="ECO:0000313" key="4">
    <source>
        <dbReference type="Proteomes" id="UP000030671"/>
    </source>
</evidence>
<protein>
    <recommendedName>
        <fullName evidence="2">Arrestin-like N-terminal domain-containing protein</fullName>
    </recommendedName>
</protein>
<keyword evidence="4" id="KW-1185">Reference proteome</keyword>
<dbReference type="HOGENOM" id="CLU_025691_0_0_1"/>
<gene>
    <name evidence="3" type="ORF">HETIRDRAFT_316031</name>
</gene>
<dbReference type="eggNOG" id="ENOG502SMYY">
    <property type="taxonomic scope" value="Eukaryota"/>
</dbReference>
<dbReference type="OrthoDB" id="2333384at2759"/>
<feature type="region of interest" description="Disordered" evidence="1">
    <location>
        <begin position="1"/>
        <end position="22"/>
    </location>
</feature>
<evidence type="ECO:0000256" key="1">
    <source>
        <dbReference type="SAM" id="MobiDB-lite"/>
    </source>
</evidence>
<proteinExistence type="predicted"/>
<feature type="domain" description="Arrestin-like N-terminal" evidence="2">
    <location>
        <begin position="95"/>
        <end position="180"/>
    </location>
</feature>
<evidence type="ECO:0000259" key="2">
    <source>
        <dbReference type="Pfam" id="PF00339"/>
    </source>
</evidence>